<dbReference type="SUPFAM" id="SSF54909">
    <property type="entry name" value="Dimeric alpha+beta barrel"/>
    <property type="match status" value="1"/>
</dbReference>
<dbReference type="InterPro" id="IPR011008">
    <property type="entry name" value="Dimeric_a/b-barrel"/>
</dbReference>
<protein>
    <recommendedName>
        <fullName evidence="3">YCII-related domain-containing protein</fullName>
    </recommendedName>
</protein>
<dbReference type="EMBL" id="CP042301">
    <property type="protein sequence ID" value="QDZ01505.1"/>
    <property type="molecule type" value="Genomic_DNA"/>
</dbReference>
<dbReference type="Proteomes" id="UP000321389">
    <property type="component" value="Chromosome"/>
</dbReference>
<dbReference type="KEGG" id="niy:FQ775_14590"/>
<name>A0A5B8L0N8_9HYPH</name>
<reference evidence="1" key="1">
    <citation type="submission" date="2020-04" db="EMBL/GenBank/DDBJ databases">
        <title>Nitratireductor sp. nov. isolated from mangrove soil.</title>
        <authorList>
            <person name="Ye Y."/>
        </authorList>
    </citation>
    <scope>NUCLEOTIDE SEQUENCE</scope>
    <source>
        <strain evidence="1">SY7</strain>
    </source>
</reference>
<proteinExistence type="predicted"/>
<accession>A0A5B8L0N8</accession>
<dbReference type="OrthoDB" id="5117987at2"/>
<sequence length="101" mass="10904">MPKFVLAFRGGMPKSPEEGQKMMTDWNAWMDGLGLALVDRGAGFGKSRFLAGPDREQKAGDPLSGYSVVEAGDFDAAVDIARKNPIFAFGGTIEIAEMMQM</sequence>
<gene>
    <name evidence="1" type="ORF">FQ775_14590</name>
</gene>
<dbReference type="AlphaFoldDB" id="A0A5B8L0N8"/>
<organism evidence="1 2">
    <name type="scientific">Nitratireductor mangrovi</name>
    <dbReference type="NCBI Taxonomy" id="2599600"/>
    <lineage>
        <taxon>Bacteria</taxon>
        <taxon>Pseudomonadati</taxon>
        <taxon>Pseudomonadota</taxon>
        <taxon>Alphaproteobacteria</taxon>
        <taxon>Hyphomicrobiales</taxon>
        <taxon>Phyllobacteriaceae</taxon>
        <taxon>Nitratireductor</taxon>
    </lineage>
</organism>
<evidence type="ECO:0000313" key="1">
    <source>
        <dbReference type="EMBL" id="QDZ01505.1"/>
    </source>
</evidence>
<keyword evidence="2" id="KW-1185">Reference proteome</keyword>
<dbReference type="RefSeq" id="WP_146300148.1">
    <property type="nucleotide sequence ID" value="NZ_CP042301.2"/>
</dbReference>
<evidence type="ECO:0008006" key="3">
    <source>
        <dbReference type="Google" id="ProtNLM"/>
    </source>
</evidence>
<evidence type="ECO:0000313" key="2">
    <source>
        <dbReference type="Proteomes" id="UP000321389"/>
    </source>
</evidence>
<dbReference type="Gene3D" id="3.30.70.1060">
    <property type="entry name" value="Dimeric alpha+beta barrel"/>
    <property type="match status" value="1"/>
</dbReference>